<evidence type="ECO:0000256" key="1">
    <source>
        <dbReference type="ARBA" id="ARBA00006484"/>
    </source>
</evidence>
<dbReference type="PANTHER" id="PTHR24321:SF8">
    <property type="entry name" value="ESTRADIOL 17-BETA-DEHYDROGENASE 8-RELATED"/>
    <property type="match status" value="1"/>
</dbReference>
<sequence>MTVKDKVILITGAASGMGLATATLLASHGARVSLADVQASALEKVASTISSSGGQVHSAVVDVRDRTAVESWISSTVSKWGKIDGCANLAGVIGKGINVDNIETIDDSDWDFVMDVNVKGLMNCMRAQIPQLKDGGSIVNAASVAGLIGFTKNAAYVASKHAVVGLTRSAAKELGHRGIRVNCFNPGAIDTPMLRASAAIRGGEMKLDHVALRREGKAEEIANLIEWLLSDGSTYITGTTQVIDGGWVC</sequence>
<keyword evidence="3" id="KW-0560">Oxidoreductase</keyword>
<dbReference type="SMART" id="SM00822">
    <property type="entry name" value="PKS_KR"/>
    <property type="match status" value="1"/>
</dbReference>
<dbReference type="GO" id="GO:0016491">
    <property type="term" value="F:oxidoreductase activity"/>
    <property type="evidence" value="ECO:0007669"/>
    <property type="project" value="UniProtKB-KW"/>
</dbReference>
<gene>
    <name evidence="6" type="ORF">EJ06DRAFT_532411</name>
</gene>
<evidence type="ECO:0000259" key="5">
    <source>
        <dbReference type="SMART" id="SM00822"/>
    </source>
</evidence>
<dbReference type="CDD" id="cd05233">
    <property type="entry name" value="SDR_c"/>
    <property type="match status" value="1"/>
</dbReference>
<protein>
    <submittedName>
        <fullName evidence="6">NAD(P)-binding protein</fullName>
    </submittedName>
</protein>
<keyword evidence="7" id="KW-1185">Reference proteome</keyword>
<dbReference type="EMBL" id="ML996701">
    <property type="protein sequence ID" value="KAF2398048.1"/>
    <property type="molecule type" value="Genomic_DNA"/>
</dbReference>
<dbReference type="SUPFAM" id="SSF51735">
    <property type="entry name" value="NAD(P)-binding Rossmann-fold domains"/>
    <property type="match status" value="1"/>
</dbReference>
<name>A0A6G1HPR3_9PEZI</name>
<comment type="similarity">
    <text evidence="1">Belongs to the short-chain dehydrogenases/reductases (SDR) family.</text>
</comment>
<evidence type="ECO:0000313" key="7">
    <source>
        <dbReference type="Proteomes" id="UP000799640"/>
    </source>
</evidence>
<evidence type="ECO:0000256" key="3">
    <source>
        <dbReference type="ARBA" id="ARBA00023002"/>
    </source>
</evidence>
<dbReference type="InterPro" id="IPR020904">
    <property type="entry name" value="Sc_DH/Rdtase_CS"/>
</dbReference>
<dbReference type="OrthoDB" id="1669814at2759"/>
<evidence type="ECO:0000313" key="6">
    <source>
        <dbReference type="EMBL" id="KAF2398048.1"/>
    </source>
</evidence>
<accession>A0A6G1HPR3</accession>
<dbReference type="PROSITE" id="PS00061">
    <property type="entry name" value="ADH_SHORT"/>
    <property type="match status" value="1"/>
</dbReference>
<dbReference type="Proteomes" id="UP000799640">
    <property type="component" value="Unassembled WGS sequence"/>
</dbReference>
<organism evidence="6 7">
    <name type="scientific">Trichodelitschia bisporula</name>
    <dbReference type="NCBI Taxonomy" id="703511"/>
    <lineage>
        <taxon>Eukaryota</taxon>
        <taxon>Fungi</taxon>
        <taxon>Dikarya</taxon>
        <taxon>Ascomycota</taxon>
        <taxon>Pezizomycotina</taxon>
        <taxon>Dothideomycetes</taxon>
        <taxon>Dothideomycetes incertae sedis</taxon>
        <taxon>Phaeotrichales</taxon>
        <taxon>Phaeotrichaceae</taxon>
        <taxon>Trichodelitschia</taxon>
    </lineage>
</organism>
<feature type="domain" description="Ketoreductase" evidence="5">
    <location>
        <begin position="6"/>
        <end position="192"/>
    </location>
</feature>
<dbReference type="PRINTS" id="PR00081">
    <property type="entry name" value="GDHRDH"/>
</dbReference>
<dbReference type="PRINTS" id="PR00080">
    <property type="entry name" value="SDRFAMILY"/>
</dbReference>
<evidence type="ECO:0000256" key="2">
    <source>
        <dbReference type="ARBA" id="ARBA00022857"/>
    </source>
</evidence>
<keyword evidence="2" id="KW-0521">NADP</keyword>
<dbReference type="PANTHER" id="PTHR24321">
    <property type="entry name" value="DEHYDROGENASES, SHORT CHAIN"/>
    <property type="match status" value="1"/>
</dbReference>
<dbReference type="InterPro" id="IPR002347">
    <property type="entry name" value="SDR_fam"/>
</dbReference>
<proteinExistence type="inferred from homology"/>
<dbReference type="AlphaFoldDB" id="A0A6G1HPR3"/>
<dbReference type="InterPro" id="IPR036291">
    <property type="entry name" value="NAD(P)-bd_dom_sf"/>
</dbReference>
<evidence type="ECO:0000256" key="4">
    <source>
        <dbReference type="ARBA" id="ARBA00023027"/>
    </source>
</evidence>
<keyword evidence="4" id="KW-0520">NAD</keyword>
<dbReference type="InterPro" id="IPR057326">
    <property type="entry name" value="KR_dom"/>
</dbReference>
<dbReference type="Pfam" id="PF13561">
    <property type="entry name" value="adh_short_C2"/>
    <property type="match status" value="1"/>
</dbReference>
<dbReference type="FunFam" id="3.40.50.720:FF:000084">
    <property type="entry name" value="Short-chain dehydrogenase reductase"/>
    <property type="match status" value="1"/>
</dbReference>
<reference evidence="6" key="1">
    <citation type="journal article" date="2020" name="Stud. Mycol.">
        <title>101 Dothideomycetes genomes: a test case for predicting lifestyles and emergence of pathogens.</title>
        <authorList>
            <person name="Haridas S."/>
            <person name="Albert R."/>
            <person name="Binder M."/>
            <person name="Bloem J."/>
            <person name="Labutti K."/>
            <person name="Salamov A."/>
            <person name="Andreopoulos B."/>
            <person name="Baker S."/>
            <person name="Barry K."/>
            <person name="Bills G."/>
            <person name="Bluhm B."/>
            <person name="Cannon C."/>
            <person name="Castanera R."/>
            <person name="Culley D."/>
            <person name="Daum C."/>
            <person name="Ezra D."/>
            <person name="Gonzalez J."/>
            <person name="Henrissat B."/>
            <person name="Kuo A."/>
            <person name="Liang C."/>
            <person name="Lipzen A."/>
            <person name="Lutzoni F."/>
            <person name="Magnuson J."/>
            <person name="Mondo S."/>
            <person name="Nolan M."/>
            <person name="Ohm R."/>
            <person name="Pangilinan J."/>
            <person name="Park H.-J."/>
            <person name="Ramirez L."/>
            <person name="Alfaro M."/>
            <person name="Sun H."/>
            <person name="Tritt A."/>
            <person name="Yoshinaga Y."/>
            <person name="Zwiers L.-H."/>
            <person name="Turgeon B."/>
            <person name="Goodwin S."/>
            <person name="Spatafora J."/>
            <person name="Crous P."/>
            <person name="Grigoriev I."/>
        </authorList>
    </citation>
    <scope>NUCLEOTIDE SEQUENCE</scope>
    <source>
        <strain evidence="6">CBS 262.69</strain>
    </source>
</reference>
<dbReference type="Gene3D" id="3.40.50.720">
    <property type="entry name" value="NAD(P)-binding Rossmann-like Domain"/>
    <property type="match status" value="1"/>
</dbReference>